<dbReference type="RefSeq" id="YP_009150830.1">
    <property type="nucleotide sequence ID" value="NC_027364.1"/>
</dbReference>
<reference evidence="2 3" key="1">
    <citation type="journal article" date="2013" name="Arch. Virol.">
        <title>Genomic analysis of bacteriophage PBECO4 infecting Escherichia coli O157:H7.</title>
        <authorList>
            <person name="Kim M.S."/>
            <person name="Hong S.S."/>
            <person name="Park K."/>
            <person name="Myung H."/>
        </authorList>
    </citation>
    <scope>NUCLEOTIDE SEQUENCE [LARGE SCALE GENOMIC DNA]</scope>
</reference>
<evidence type="ECO:0000313" key="3">
    <source>
        <dbReference type="Proteomes" id="UP000011158"/>
    </source>
</evidence>
<keyword evidence="3" id="KW-1185">Reference proteome</keyword>
<name>L7TL71_9CAUD</name>
<feature type="domain" description="Bacteriophage T5 Orf172 DNA-binding" evidence="1">
    <location>
        <begin position="16"/>
        <end position="98"/>
    </location>
</feature>
<dbReference type="SMART" id="SM00974">
    <property type="entry name" value="T5orf172"/>
    <property type="match status" value="1"/>
</dbReference>
<evidence type="ECO:0000259" key="1">
    <source>
        <dbReference type="SMART" id="SM00974"/>
    </source>
</evidence>
<organism evidence="2 3">
    <name type="scientific">Escherichia phage PBECO4</name>
    <dbReference type="NCBI Taxonomy" id="1273738"/>
    <lineage>
        <taxon>Viruses</taxon>
        <taxon>Duplodnaviria</taxon>
        <taxon>Heunggongvirae</taxon>
        <taxon>Uroviricota</taxon>
        <taxon>Caudoviricetes</taxon>
        <taxon>Asteriusvirus</taxon>
        <taxon>Asteriusvirus PBECO4</taxon>
    </lineage>
</organism>
<proteinExistence type="predicted"/>
<dbReference type="KEGG" id="vg:24643249"/>
<evidence type="ECO:0000313" key="2">
    <source>
        <dbReference type="EMBL" id="AGC35196.1"/>
    </source>
</evidence>
<dbReference type="Pfam" id="PF10544">
    <property type="entry name" value="T5orf172"/>
    <property type="match status" value="1"/>
</dbReference>
<sequence length="107" mass="12768">MEIESMSQICYVIINSAWPDYVKIGFTSKSEMTERLRTYQTATPFRDFEVYHEVHFEDARLAEKEIHKRLKQMNATRQPNTEWFKMSKKIAANIIDSVWDDMDNDLL</sequence>
<dbReference type="Proteomes" id="UP000011158">
    <property type="component" value="Segment"/>
</dbReference>
<protein>
    <recommendedName>
        <fullName evidence="1">Bacteriophage T5 Orf172 DNA-binding domain-containing protein</fullName>
    </recommendedName>
</protein>
<accession>L7TL71</accession>
<dbReference type="GeneID" id="24643249"/>
<dbReference type="InterPro" id="IPR018306">
    <property type="entry name" value="Phage_T5_Orf172_DNA-bd"/>
</dbReference>
<dbReference type="EMBL" id="KC295538">
    <property type="protein sequence ID" value="AGC35196.1"/>
    <property type="molecule type" value="Genomic_DNA"/>
</dbReference>